<dbReference type="EMBL" id="WXYO01000002">
    <property type="protein sequence ID" value="NAS11370.1"/>
    <property type="molecule type" value="Genomic_DNA"/>
</dbReference>
<proteinExistence type="predicted"/>
<dbReference type="Pfam" id="PF07635">
    <property type="entry name" value="PSCyt1"/>
    <property type="match status" value="1"/>
</dbReference>
<gene>
    <name evidence="4" type="ORF">GTQ38_05120</name>
</gene>
<comment type="caution">
    <text evidence="4">The sequence shown here is derived from an EMBL/GenBank/DDBJ whole genome shotgun (WGS) entry which is preliminary data.</text>
</comment>
<reference evidence="4 5" key="1">
    <citation type="submission" date="2020-01" db="EMBL/GenBank/DDBJ databases">
        <title>Bacteria diversity of Porities sp.</title>
        <authorList>
            <person name="Wang G."/>
        </authorList>
    </citation>
    <scope>NUCLEOTIDE SEQUENCE [LARGE SCALE GENOMIC DNA]</scope>
    <source>
        <strain evidence="4 5">R33</strain>
    </source>
</reference>
<keyword evidence="1" id="KW-1133">Transmembrane helix</keyword>
<accession>A0A6L9E9H6</accession>
<dbReference type="AlphaFoldDB" id="A0A6L9E9H6"/>
<dbReference type="Proteomes" id="UP000475249">
    <property type="component" value="Unassembled WGS sequence"/>
</dbReference>
<evidence type="ECO:0000256" key="1">
    <source>
        <dbReference type="SAM" id="Phobius"/>
    </source>
</evidence>
<sequence length="458" mass="50527">MIALDFSTFLGRFHPVIVHLPIGFLLLAIVFEWLQKRKEATSYHSLVSTAWFLGALSAILAAFCGWLLANGGDYPESELFWHRWLGVGLAVAATVGWWIKREPGNYSKVIHKLLSAGIVLILVLEGHLGGNITHGEDYLVEYAPEPLKGLFSKEKPENEYPSLSDVDTVLIYPQMVYPILESKCVACHNNKEQRGGLNMEDLVAFQEGGDNGPVIAAGNPLESELFRRVTLSPSSEKYMPPRGEPLSYNEIQVLHWWISQGADPEKVLNPKEVQEGVKPVLLGLYQLDTEIKPWYASVSLEPLDSLNLNKIRENGFSIKSLGAENNLLDLKFSGDSLTAENLAVLGEASEHITWLSLAGSNVQDDWLEPVAAFTNLTRLQLEKTSITDAGVSKLQGLEHLEALNLYGTQVTDDAMESIAALPALKRVYLWGTKVSPKAINELKQSNTDLEVIGGINGQ</sequence>
<protein>
    <submittedName>
        <fullName evidence="4">Uncharacterized protein</fullName>
    </submittedName>
</protein>
<dbReference type="PANTHER" id="PTHR35889">
    <property type="entry name" value="CYCLOINULO-OLIGOSACCHARIDE FRUCTANOTRANSFERASE-RELATED"/>
    <property type="match status" value="1"/>
</dbReference>
<keyword evidence="5" id="KW-1185">Reference proteome</keyword>
<evidence type="ECO:0000259" key="3">
    <source>
        <dbReference type="Pfam" id="PF09990"/>
    </source>
</evidence>
<dbReference type="PANTHER" id="PTHR35889:SF3">
    <property type="entry name" value="F-BOX DOMAIN-CONTAINING PROTEIN"/>
    <property type="match status" value="1"/>
</dbReference>
<evidence type="ECO:0000259" key="2">
    <source>
        <dbReference type="Pfam" id="PF07635"/>
    </source>
</evidence>
<feature type="domain" description="Cytochrome C Planctomycete-type" evidence="2">
    <location>
        <begin position="184"/>
        <end position="243"/>
    </location>
</feature>
<dbReference type="RefSeq" id="WP_161434404.1">
    <property type="nucleotide sequence ID" value="NZ_WXYO01000002.1"/>
</dbReference>
<dbReference type="SUPFAM" id="SSF52047">
    <property type="entry name" value="RNI-like"/>
    <property type="match status" value="1"/>
</dbReference>
<organism evidence="4 5">
    <name type="scientific">Poritiphilus flavus</name>
    <dbReference type="NCBI Taxonomy" id="2697053"/>
    <lineage>
        <taxon>Bacteria</taxon>
        <taxon>Pseudomonadati</taxon>
        <taxon>Bacteroidota</taxon>
        <taxon>Flavobacteriia</taxon>
        <taxon>Flavobacteriales</taxon>
        <taxon>Flavobacteriaceae</taxon>
        <taxon>Poritiphilus</taxon>
    </lineage>
</organism>
<dbReference type="InterPro" id="IPR011429">
    <property type="entry name" value="Cyt_c_Planctomycete-type"/>
</dbReference>
<feature type="transmembrane region" description="Helical" evidence="1">
    <location>
        <begin position="46"/>
        <end position="69"/>
    </location>
</feature>
<evidence type="ECO:0000313" key="5">
    <source>
        <dbReference type="Proteomes" id="UP000475249"/>
    </source>
</evidence>
<dbReference type="Gene3D" id="3.80.10.10">
    <property type="entry name" value="Ribonuclease Inhibitor"/>
    <property type="match status" value="1"/>
</dbReference>
<keyword evidence="1" id="KW-0472">Membrane</keyword>
<dbReference type="InterPro" id="IPR032675">
    <property type="entry name" value="LRR_dom_sf"/>
</dbReference>
<feature type="transmembrane region" description="Helical" evidence="1">
    <location>
        <begin position="81"/>
        <end position="99"/>
    </location>
</feature>
<feature type="transmembrane region" description="Helical" evidence="1">
    <location>
        <begin position="16"/>
        <end position="34"/>
    </location>
</feature>
<dbReference type="InterPro" id="IPR019251">
    <property type="entry name" value="DUF2231_TM"/>
</dbReference>
<feature type="transmembrane region" description="Helical" evidence="1">
    <location>
        <begin position="111"/>
        <end position="130"/>
    </location>
</feature>
<feature type="domain" description="DUF2231" evidence="3">
    <location>
        <begin position="13"/>
        <end position="132"/>
    </location>
</feature>
<dbReference type="Pfam" id="PF09990">
    <property type="entry name" value="DUF2231"/>
    <property type="match status" value="1"/>
</dbReference>
<evidence type="ECO:0000313" key="4">
    <source>
        <dbReference type="EMBL" id="NAS11370.1"/>
    </source>
</evidence>
<name>A0A6L9E9H6_9FLAO</name>
<keyword evidence="1" id="KW-0812">Transmembrane</keyword>